<keyword evidence="1" id="KW-0732">Signal</keyword>
<dbReference type="Gene3D" id="2.120.10.30">
    <property type="entry name" value="TolB, C-terminal domain"/>
    <property type="match status" value="1"/>
</dbReference>
<dbReference type="SUPFAM" id="SSF50952">
    <property type="entry name" value="Soluble quinoprotein glucose dehydrogenase"/>
    <property type="match status" value="1"/>
</dbReference>
<feature type="signal peptide" evidence="1">
    <location>
        <begin position="1"/>
        <end position="26"/>
    </location>
</feature>
<evidence type="ECO:0000256" key="1">
    <source>
        <dbReference type="SAM" id="SignalP"/>
    </source>
</evidence>
<gene>
    <name evidence="3" type="ORF">EP51_12230</name>
</gene>
<feature type="domain" description="Glucose/Sorbosone dehydrogenase" evidence="2">
    <location>
        <begin position="65"/>
        <end position="387"/>
    </location>
</feature>
<name>A0A076EPM2_RHOOP</name>
<evidence type="ECO:0000313" key="4">
    <source>
        <dbReference type="Proteomes" id="UP000028488"/>
    </source>
</evidence>
<dbReference type="PANTHER" id="PTHR19328:SF13">
    <property type="entry name" value="HIPL1 PROTEIN"/>
    <property type="match status" value="1"/>
</dbReference>
<accession>A0A076EPM2</accession>
<reference evidence="3 4" key="1">
    <citation type="submission" date="2014-07" db="EMBL/GenBank/DDBJ databases">
        <title>Genome Sequence of Rhodococcus opacus Strain R7, a Biodegrader of Mono- and Polycyclic Aromatic Hydrocarbons.</title>
        <authorList>
            <person name="Di Gennaro P."/>
            <person name="Zampolli J."/>
            <person name="Presti I."/>
            <person name="Cappelletti M."/>
            <person name="D'Ursi P."/>
            <person name="Orro A."/>
            <person name="Mezzelani A."/>
            <person name="Milanesi L."/>
        </authorList>
    </citation>
    <scope>NUCLEOTIDE SEQUENCE [LARGE SCALE GENOMIC DNA]</scope>
    <source>
        <strain evidence="3 4">R7</strain>
    </source>
</reference>
<organism evidence="3 4">
    <name type="scientific">Rhodococcus opacus</name>
    <name type="common">Nocardia opaca</name>
    <dbReference type="NCBI Taxonomy" id="37919"/>
    <lineage>
        <taxon>Bacteria</taxon>
        <taxon>Bacillati</taxon>
        <taxon>Actinomycetota</taxon>
        <taxon>Actinomycetes</taxon>
        <taxon>Mycobacteriales</taxon>
        <taxon>Nocardiaceae</taxon>
        <taxon>Rhodococcus</taxon>
    </lineage>
</organism>
<dbReference type="AlphaFoldDB" id="A0A076EPM2"/>
<dbReference type="EMBL" id="CP008947">
    <property type="protein sequence ID" value="AII05344.1"/>
    <property type="molecule type" value="Genomic_DNA"/>
</dbReference>
<dbReference type="Proteomes" id="UP000028488">
    <property type="component" value="Chromosome"/>
</dbReference>
<dbReference type="RefSeq" id="WP_128639364.1">
    <property type="nucleotide sequence ID" value="NZ_CP008947.1"/>
</dbReference>
<dbReference type="eggNOG" id="COG2133">
    <property type="taxonomic scope" value="Bacteria"/>
</dbReference>
<dbReference type="PANTHER" id="PTHR19328">
    <property type="entry name" value="HEDGEHOG-INTERACTING PROTEIN"/>
    <property type="match status" value="1"/>
</dbReference>
<protein>
    <submittedName>
        <fullName evidence="3">Glucose dehydrogenase</fullName>
    </submittedName>
</protein>
<dbReference type="Pfam" id="PF07995">
    <property type="entry name" value="GSDH"/>
    <property type="match status" value="1"/>
</dbReference>
<sequence length="397" mass="40511">MRHSKLAVLALATTAAIGLPAAQVSAQPLPLPFDTGSLGSGSDGLGIPTEDTLPALTVTPVLGGLDHPWDAVQAPDGAVLTGQRSGGFFVRRADGSTGPVTADLSDLYAQSETGLMGIALASNFAQTRTVYTCQGFQGGGVTDIRIQSWTVDAGWTTLTRGAAILTGIPVNEGRHGGCRILTAADGTLFVGTGDTAQPTVSQDPNSLGGKTLHINTDGTPAAGNPDPASPVYTLGHRNAQGLAQQPGTGRIYAVDQGTTRDDEVNLLVAGGNYGYKPDRIPGIYDESVPMTDPSRVPGALAAAWSSGSTTLATGSAAFVTGSGWGPWDGALVMGGLKTKQLVFLRLAADGQSATAQTFGLQNQYGRLRSVTPTADGSLLVTTDNGSADQVLRVTPQA</sequence>
<dbReference type="InterPro" id="IPR012938">
    <property type="entry name" value="Glc/Sorbosone_DH"/>
</dbReference>
<dbReference type="InterPro" id="IPR011041">
    <property type="entry name" value="Quinoprot_gluc/sorb_DH_b-prop"/>
</dbReference>
<evidence type="ECO:0000259" key="2">
    <source>
        <dbReference type="Pfam" id="PF07995"/>
    </source>
</evidence>
<proteinExistence type="predicted"/>
<evidence type="ECO:0000313" key="3">
    <source>
        <dbReference type="EMBL" id="AII05344.1"/>
    </source>
</evidence>
<feature type="chain" id="PRO_5001711373" evidence="1">
    <location>
        <begin position="27"/>
        <end position="397"/>
    </location>
</feature>
<dbReference type="InterPro" id="IPR011042">
    <property type="entry name" value="6-blade_b-propeller_TolB-like"/>
</dbReference>